<gene>
    <name evidence="2" type="ORF">N656DRAFT_826401</name>
</gene>
<dbReference type="RefSeq" id="XP_064674165.1">
    <property type="nucleotide sequence ID" value="XM_064818480.1"/>
</dbReference>
<reference evidence="2" key="2">
    <citation type="submission" date="2023-05" db="EMBL/GenBank/DDBJ databases">
        <authorList>
            <consortium name="Lawrence Berkeley National Laboratory"/>
            <person name="Steindorff A."/>
            <person name="Hensen N."/>
            <person name="Bonometti L."/>
            <person name="Westerberg I."/>
            <person name="Brannstrom I.O."/>
            <person name="Guillou S."/>
            <person name="Cros-Aarteil S."/>
            <person name="Calhoun S."/>
            <person name="Haridas S."/>
            <person name="Kuo A."/>
            <person name="Mondo S."/>
            <person name="Pangilinan J."/>
            <person name="Riley R."/>
            <person name="Labutti K."/>
            <person name="Andreopoulos B."/>
            <person name="Lipzen A."/>
            <person name="Chen C."/>
            <person name="Yanf M."/>
            <person name="Daum C."/>
            <person name="Ng V."/>
            <person name="Clum A."/>
            <person name="Ohm R."/>
            <person name="Martin F."/>
            <person name="Silar P."/>
            <person name="Natvig D."/>
            <person name="Lalanne C."/>
            <person name="Gautier V."/>
            <person name="Ament-Velasquez S.L."/>
            <person name="Kruys A."/>
            <person name="Hutchinson M.I."/>
            <person name="Powell A.J."/>
            <person name="Barry K."/>
            <person name="Miller A.N."/>
            <person name="Grigoriev I.V."/>
            <person name="Debuchy R."/>
            <person name="Gladieux P."/>
            <person name="Thoren M.H."/>
            <person name="Johannesson H."/>
        </authorList>
    </citation>
    <scope>NUCLEOTIDE SEQUENCE</scope>
    <source>
        <strain evidence="2">CBS 508.74</strain>
    </source>
</reference>
<organism evidence="2 3">
    <name type="scientific">Canariomyces notabilis</name>
    <dbReference type="NCBI Taxonomy" id="2074819"/>
    <lineage>
        <taxon>Eukaryota</taxon>
        <taxon>Fungi</taxon>
        <taxon>Dikarya</taxon>
        <taxon>Ascomycota</taxon>
        <taxon>Pezizomycotina</taxon>
        <taxon>Sordariomycetes</taxon>
        <taxon>Sordariomycetidae</taxon>
        <taxon>Sordariales</taxon>
        <taxon>Chaetomiaceae</taxon>
        <taxon>Canariomyces</taxon>
    </lineage>
</organism>
<comment type="caution">
    <text evidence="2">The sequence shown here is derived from an EMBL/GenBank/DDBJ whole genome shotgun (WGS) entry which is preliminary data.</text>
</comment>
<dbReference type="EMBL" id="MU853333">
    <property type="protein sequence ID" value="KAK4116595.1"/>
    <property type="molecule type" value="Genomic_DNA"/>
</dbReference>
<feature type="compositionally biased region" description="Basic and acidic residues" evidence="1">
    <location>
        <begin position="188"/>
        <end position="197"/>
    </location>
</feature>
<sequence>MNVRSRATTNTSPGDQPATLESVVAPMYQTYPPADLAFASWTDQPEHHGLPDASGMWLGNPSTMSYDTPTMFNQPPNGAEWPEYGVVPTTALWDPSASNSPVSGPYPPPVWPMSPEEVLSTSPWSPNSQPLQSPLSETPPYTFTGAQNDFRSGPFDSASPSAAGSFSGSFSQRNSSFEPAPSSVQADRTPKATEKGRSKPSKAPSKRATKQSDPKTKSRNHPKRKFEALSSAGSSGDNMNTNMKSSSKTLGGVLPPGVDPRVAAEQIKQEAWQRSKAEAIEMSQRRLMLLDHERGALERETQRLQVNIGSMREAIARQQAGLEDAVARAERLASSRPYSRESFQP</sequence>
<dbReference type="GeneID" id="89942606"/>
<proteinExistence type="predicted"/>
<evidence type="ECO:0000313" key="3">
    <source>
        <dbReference type="Proteomes" id="UP001302812"/>
    </source>
</evidence>
<protein>
    <submittedName>
        <fullName evidence="2">Uncharacterized protein</fullName>
    </submittedName>
</protein>
<dbReference type="AlphaFoldDB" id="A0AAN6TLF7"/>
<dbReference type="Proteomes" id="UP001302812">
    <property type="component" value="Unassembled WGS sequence"/>
</dbReference>
<evidence type="ECO:0000256" key="1">
    <source>
        <dbReference type="SAM" id="MobiDB-lite"/>
    </source>
</evidence>
<name>A0AAN6TLF7_9PEZI</name>
<feature type="compositionally biased region" description="Low complexity" evidence="1">
    <location>
        <begin position="152"/>
        <end position="177"/>
    </location>
</feature>
<keyword evidence="3" id="KW-1185">Reference proteome</keyword>
<feature type="compositionally biased region" description="Basic residues" evidence="1">
    <location>
        <begin position="198"/>
        <end position="209"/>
    </location>
</feature>
<feature type="compositionally biased region" description="Polar residues" evidence="1">
    <location>
        <begin position="139"/>
        <end position="150"/>
    </location>
</feature>
<accession>A0AAN6TLF7</accession>
<feature type="compositionally biased region" description="Polar residues" evidence="1">
    <location>
        <begin position="231"/>
        <end position="249"/>
    </location>
</feature>
<feature type="compositionally biased region" description="Low complexity" evidence="1">
    <location>
        <begin position="122"/>
        <end position="136"/>
    </location>
</feature>
<feature type="region of interest" description="Disordered" evidence="1">
    <location>
        <begin position="114"/>
        <end position="259"/>
    </location>
</feature>
<evidence type="ECO:0000313" key="2">
    <source>
        <dbReference type="EMBL" id="KAK4116595.1"/>
    </source>
</evidence>
<reference evidence="2" key="1">
    <citation type="journal article" date="2023" name="Mol. Phylogenet. Evol.">
        <title>Genome-scale phylogeny and comparative genomics of the fungal order Sordariales.</title>
        <authorList>
            <person name="Hensen N."/>
            <person name="Bonometti L."/>
            <person name="Westerberg I."/>
            <person name="Brannstrom I.O."/>
            <person name="Guillou S."/>
            <person name="Cros-Aarteil S."/>
            <person name="Calhoun S."/>
            <person name="Haridas S."/>
            <person name="Kuo A."/>
            <person name="Mondo S."/>
            <person name="Pangilinan J."/>
            <person name="Riley R."/>
            <person name="LaButti K."/>
            <person name="Andreopoulos B."/>
            <person name="Lipzen A."/>
            <person name="Chen C."/>
            <person name="Yan M."/>
            <person name="Daum C."/>
            <person name="Ng V."/>
            <person name="Clum A."/>
            <person name="Steindorff A."/>
            <person name="Ohm R.A."/>
            <person name="Martin F."/>
            <person name="Silar P."/>
            <person name="Natvig D.O."/>
            <person name="Lalanne C."/>
            <person name="Gautier V."/>
            <person name="Ament-Velasquez S.L."/>
            <person name="Kruys A."/>
            <person name="Hutchinson M.I."/>
            <person name="Powell A.J."/>
            <person name="Barry K."/>
            <person name="Miller A.N."/>
            <person name="Grigoriev I.V."/>
            <person name="Debuchy R."/>
            <person name="Gladieux P."/>
            <person name="Hiltunen Thoren M."/>
            <person name="Johannesson H."/>
        </authorList>
    </citation>
    <scope>NUCLEOTIDE SEQUENCE</scope>
    <source>
        <strain evidence="2">CBS 508.74</strain>
    </source>
</reference>